<dbReference type="PANTHER" id="PTHR43087">
    <property type="entry name" value="LYSINE/ARGININE/ORNITHINE TRANSPORT SYSTEM KINASE"/>
    <property type="match status" value="1"/>
</dbReference>
<dbReference type="InterPro" id="IPR052040">
    <property type="entry name" value="GTPase/Isobutyryl-CoA_mutase"/>
</dbReference>
<evidence type="ECO:0000313" key="8">
    <source>
        <dbReference type="Proteomes" id="UP000663651"/>
    </source>
</evidence>
<dbReference type="InterPro" id="IPR003593">
    <property type="entry name" value="AAA+_ATPase"/>
</dbReference>
<evidence type="ECO:0000256" key="5">
    <source>
        <dbReference type="ARBA" id="ARBA00023186"/>
    </source>
</evidence>
<dbReference type="SUPFAM" id="SSF52540">
    <property type="entry name" value="P-loop containing nucleoside triphosphate hydrolases"/>
    <property type="match status" value="1"/>
</dbReference>
<evidence type="ECO:0000313" key="7">
    <source>
        <dbReference type="EMBL" id="QSV45204.1"/>
    </source>
</evidence>
<dbReference type="Proteomes" id="UP000663651">
    <property type="component" value="Chromosome"/>
</dbReference>
<evidence type="ECO:0000259" key="6">
    <source>
        <dbReference type="SMART" id="SM00382"/>
    </source>
</evidence>
<keyword evidence="4" id="KW-0342">GTP-binding</keyword>
<comment type="similarity">
    <text evidence="1">Belongs to the SIMIBI class G3E GTPase family. ArgK/MeaB subfamily.</text>
</comment>
<sequence length="320" mass="34835">MSLAQRILDGDLRAAARLMRDLDDGLRSAAGEMKLLYPNTGRAFILGITGPPGAGKSTLVDQLTAAYRRQGKRVGVVAIDPTSPFTGGAILGDRIRMNRHAEDPGVFIRSLATRGHMGGLSRSTGDVVNVMDAMGMDVVIIETVGVGQDEIDIVRMAHTTVVVSVPGLGDDIQAIKAGILEIGDLFVVNKADRDGADRTARELAAMLEMKQIKAGEWQPKVLLTEASRNRGLDEMVAEIEAHRSYLVDSGALELLMKERCAQQFIDLLRERLFTEVYGHIRINGRFREIVDEMSARRTDPYSAVETVIAERFAGAQTTSS</sequence>
<name>A0ABX7Q1C0_9BACT</name>
<keyword evidence="3" id="KW-0378">Hydrolase</keyword>
<evidence type="ECO:0000256" key="2">
    <source>
        <dbReference type="ARBA" id="ARBA00022741"/>
    </source>
</evidence>
<keyword evidence="5" id="KW-0143">Chaperone</keyword>
<dbReference type="Pfam" id="PF03308">
    <property type="entry name" value="MeaB"/>
    <property type="match status" value="1"/>
</dbReference>
<organism evidence="7 8">
    <name type="scientific">Geobacter benzoatilyticus</name>
    <dbReference type="NCBI Taxonomy" id="2815309"/>
    <lineage>
        <taxon>Bacteria</taxon>
        <taxon>Pseudomonadati</taxon>
        <taxon>Thermodesulfobacteriota</taxon>
        <taxon>Desulfuromonadia</taxon>
        <taxon>Geobacterales</taxon>
        <taxon>Geobacteraceae</taxon>
        <taxon>Geobacter</taxon>
    </lineage>
</organism>
<accession>A0ABX7Q1C0</accession>
<dbReference type="PANTHER" id="PTHR43087:SF1">
    <property type="entry name" value="LAO_AO TRANSPORT SYSTEM ATPASE"/>
    <property type="match status" value="1"/>
</dbReference>
<dbReference type="RefSeq" id="WP_207163009.1">
    <property type="nucleotide sequence ID" value="NZ_CP071382.1"/>
</dbReference>
<evidence type="ECO:0000256" key="3">
    <source>
        <dbReference type="ARBA" id="ARBA00022801"/>
    </source>
</evidence>
<dbReference type="CDD" id="cd03114">
    <property type="entry name" value="MMAA-like"/>
    <property type="match status" value="1"/>
</dbReference>
<dbReference type="EMBL" id="CP071382">
    <property type="protein sequence ID" value="QSV45204.1"/>
    <property type="molecule type" value="Genomic_DNA"/>
</dbReference>
<gene>
    <name evidence="7" type="primary">meaB</name>
    <name evidence="7" type="ORF">JZM60_13820</name>
</gene>
<protein>
    <submittedName>
        <fullName evidence="7">Methylmalonyl Co-A mutase-associated GTPase MeaB</fullName>
    </submittedName>
</protein>
<dbReference type="InterPro" id="IPR005129">
    <property type="entry name" value="GTPase_ArgK"/>
</dbReference>
<feature type="domain" description="AAA+ ATPase" evidence="6">
    <location>
        <begin position="42"/>
        <end position="186"/>
    </location>
</feature>
<dbReference type="NCBIfam" id="TIGR00750">
    <property type="entry name" value="lao"/>
    <property type="match status" value="1"/>
</dbReference>
<dbReference type="InterPro" id="IPR027417">
    <property type="entry name" value="P-loop_NTPase"/>
</dbReference>
<proteinExistence type="inferred from homology"/>
<evidence type="ECO:0000256" key="1">
    <source>
        <dbReference type="ARBA" id="ARBA00009625"/>
    </source>
</evidence>
<keyword evidence="2" id="KW-0547">Nucleotide-binding</keyword>
<reference evidence="7 8" key="1">
    <citation type="submission" date="2021-03" db="EMBL/GenBank/DDBJ databases">
        <title>Geobacter metallireducens gen. nov. sp. nov., a microorganism capable of coupling the complete oxidation of organic compounds to the reduction of iron and other metals.</title>
        <authorList>
            <person name="Li Y."/>
        </authorList>
    </citation>
    <scope>NUCLEOTIDE SEQUENCE [LARGE SCALE GENOMIC DNA]</scope>
    <source>
        <strain evidence="7 8">Jerry-YX</strain>
    </source>
</reference>
<dbReference type="Gene3D" id="3.40.50.300">
    <property type="entry name" value="P-loop containing nucleotide triphosphate hydrolases"/>
    <property type="match status" value="1"/>
</dbReference>
<keyword evidence="8" id="KW-1185">Reference proteome</keyword>
<evidence type="ECO:0000256" key="4">
    <source>
        <dbReference type="ARBA" id="ARBA00023134"/>
    </source>
</evidence>
<dbReference type="SMART" id="SM00382">
    <property type="entry name" value="AAA"/>
    <property type="match status" value="1"/>
</dbReference>